<gene>
    <name evidence="11" type="ORF">J1C47_05780</name>
</gene>
<evidence type="ECO:0000259" key="7">
    <source>
        <dbReference type="Pfam" id="PF00441"/>
    </source>
</evidence>
<reference evidence="11 12" key="1">
    <citation type="submission" date="2021-03" db="EMBL/GenBank/DDBJ databases">
        <title>Whole genome sequence of Jiella sp. MQZ13P-4.</title>
        <authorList>
            <person name="Tuo L."/>
        </authorList>
    </citation>
    <scope>NUCLEOTIDE SEQUENCE [LARGE SCALE GENOMIC DNA]</scope>
    <source>
        <strain evidence="11 12">MQZ13P-4</strain>
    </source>
</reference>
<evidence type="ECO:0000256" key="5">
    <source>
        <dbReference type="ARBA" id="ARBA00023002"/>
    </source>
</evidence>
<proteinExistence type="inferred from homology"/>
<accession>A0ABS3J2D6</accession>
<dbReference type="Pfam" id="PF00441">
    <property type="entry name" value="Acyl-CoA_dh_1"/>
    <property type="match status" value="1"/>
</dbReference>
<evidence type="ECO:0000256" key="4">
    <source>
        <dbReference type="ARBA" id="ARBA00022827"/>
    </source>
</evidence>
<feature type="domain" description="Acyl-CoA dehydrogenase/oxidase N-terminal" evidence="9">
    <location>
        <begin position="37"/>
        <end position="154"/>
    </location>
</feature>
<keyword evidence="3 6" id="KW-0285">Flavoprotein</keyword>
<dbReference type="Gene3D" id="1.20.140.10">
    <property type="entry name" value="Butyryl-CoA Dehydrogenase, subunit A, domain 3"/>
    <property type="match status" value="1"/>
</dbReference>
<dbReference type="InterPro" id="IPR006089">
    <property type="entry name" value="Acyl-CoA_DH_CS"/>
</dbReference>
<dbReference type="InterPro" id="IPR009075">
    <property type="entry name" value="AcylCo_DH/oxidase_C"/>
</dbReference>
<evidence type="ECO:0000256" key="3">
    <source>
        <dbReference type="ARBA" id="ARBA00022630"/>
    </source>
</evidence>
<dbReference type="PANTHER" id="PTHR42803:SF1">
    <property type="entry name" value="BROAD-SPECIFICITY LINEAR ACYL-COA DEHYDROGENASE FADE5"/>
    <property type="match status" value="1"/>
</dbReference>
<dbReference type="SUPFAM" id="SSF47203">
    <property type="entry name" value="Acyl-CoA dehydrogenase C-terminal domain-like"/>
    <property type="match status" value="1"/>
</dbReference>
<comment type="similarity">
    <text evidence="2 6">Belongs to the acyl-CoA dehydrogenase family.</text>
</comment>
<dbReference type="Proteomes" id="UP000664288">
    <property type="component" value="Unassembled WGS sequence"/>
</dbReference>
<dbReference type="InterPro" id="IPR036250">
    <property type="entry name" value="AcylCo_DH-like_C"/>
</dbReference>
<dbReference type="InterPro" id="IPR037069">
    <property type="entry name" value="AcylCoA_DH/ox_N_sf"/>
</dbReference>
<dbReference type="InterPro" id="IPR025878">
    <property type="entry name" value="Acyl-CoA_dh-like_C_dom"/>
</dbReference>
<keyword evidence="12" id="KW-1185">Reference proteome</keyword>
<evidence type="ECO:0000313" key="12">
    <source>
        <dbReference type="Proteomes" id="UP000664288"/>
    </source>
</evidence>
<dbReference type="InterPro" id="IPR013786">
    <property type="entry name" value="AcylCoA_DH/ox_N"/>
</dbReference>
<dbReference type="InterPro" id="IPR052166">
    <property type="entry name" value="Diverse_Acyl-CoA_DH"/>
</dbReference>
<evidence type="ECO:0000259" key="8">
    <source>
        <dbReference type="Pfam" id="PF02770"/>
    </source>
</evidence>
<dbReference type="InterPro" id="IPR009100">
    <property type="entry name" value="AcylCoA_DH/oxidase_NM_dom_sf"/>
</dbReference>
<evidence type="ECO:0000259" key="10">
    <source>
        <dbReference type="Pfam" id="PF12806"/>
    </source>
</evidence>
<dbReference type="PROSITE" id="PS00073">
    <property type="entry name" value="ACYL_COA_DH_2"/>
    <property type="match status" value="1"/>
</dbReference>
<dbReference type="PANTHER" id="PTHR42803">
    <property type="entry name" value="ACYL-COA DEHYDROGENASE"/>
    <property type="match status" value="1"/>
</dbReference>
<organism evidence="11 12">
    <name type="scientific">Jiella sonneratiae</name>
    <dbReference type="NCBI Taxonomy" id="2816856"/>
    <lineage>
        <taxon>Bacteria</taxon>
        <taxon>Pseudomonadati</taxon>
        <taxon>Pseudomonadota</taxon>
        <taxon>Alphaproteobacteria</taxon>
        <taxon>Hyphomicrobiales</taxon>
        <taxon>Aurantimonadaceae</taxon>
        <taxon>Jiella</taxon>
    </lineage>
</organism>
<protein>
    <submittedName>
        <fullName evidence="11">Acyl-CoA dehydrogenase</fullName>
    </submittedName>
</protein>
<dbReference type="RefSeq" id="WP_207349759.1">
    <property type="nucleotide sequence ID" value="NZ_JAFMPY010000004.1"/>
</dbReference>
<dbReference type="Pfam" id="PF02770">
    <property type="entry name" value="Acyl-CoA_dh_M"/>
    <property type="match status" value="1"/>
</dbReference>
<evidence type="ECO:0000256" key="2">
    <source>
        <dbReference type="ARBA" id="ARBA00009347"/>
    </source>
</evidence>
<dbReference type="InterPro" id="IPR046373">
    <property type="entry name" value="Acyl-CoA_Oxase/DH_mid-dom_sf"/>
</dbReference>
<keyword evidence="4 6" id="KW-0274">FAD</keyword>
<comment type="cofactor">
    <cofactor evidence="1 6">
        <name>FAD</name>
        <dbReference type="ChEBI" id="CHEBI:57692"/>
    </cofactor>
</comment>
<dbReference type="Pfam" id="PF02771">
    <property type="entry name" value="Acyl-CoA_dh_N"/>
    <property type="match status" value="1"/>
</dbReference>
<evidence type="ECO:0000313" key="11">
    <source>
        <dbReference type="EMBL" id="MBO0903143.1"/>
    </source>
</evidence>
<name>A0ABS3J2D6_9HYPH</name>
<feature type="domain" description="Acyl-CoA dehydrogenase/oxidase C-terminal" evidence="7">
    <location>
        <begin position="288"/>
        <end position="461"/>
    </location>
</feature>
<evidence type="ECO:0000256" key="6">
    <source>
        <dbReference type="RuleBase" id="RU362125"/>
    </source>
</evidence>
<dbReference type="Gene3D" id="2.40.110.10">
    <property type="entry name" value="Butyryl-CoA Dehydrogenase, subunit A, domain 2"/>
    <property type="match status" value="1"/>
</dbReference>
<evidence type="ECO:0000259" key="9">
    <source>
        <dbReference type="Pfam" id="PF02771"/>
    </source>
</evidence>
<dbReference type="InterPro" id="IPR006091">
    <property type="entry name" value="Acyl-CoA_Oxase/DH_mid-dom"/>
</dbReference>
<dbReference type="Pfam" id="PF12806">
    <property type="entry name" value="Acyl-CoA_dh_C"/>
    <property type="match status" value="1"/>
</dbReference>
<comment type="caution">
    <text evidence="11">The sequence shown here is derived from an EMBL/GenBank/DDBJ whole genome shotgun (WGS) entry which is preliminary data.</text>
</comment>
<evidence type="ECO:0000256" key="1">
    <source>
        <dbReference type="ARBA" id="ARBA00001974"/>
    </source>
</evidence>
<keyword evidence="5 6" id="KW-0560">Oxidoreductase</keyword>
<dbReference type="SUPFAM" id="SSF56645">
    <property type="entry name" value="Acyl-CoA dehydrogenase NM domain-like"/>
    <property type="match status" value="1"/>
</dbReference>
<dbReference type="EMBL" id="JAFMPY010000004">
    <property type="protein sequence ID" value="MBO0903143.1"/>
    <property type="molecule type" value="Genomic_DNA"/>
</dbReference>
<feature type="domain" description="Acetyl-CoA dehydrogenase-like C-terminal" evidence="10">
    <location>
        <begin position="478"/>
        <end position="592"/>
    </location>
</feature>
<feature type="domain" description="Acyl-CoA oxidase/dehydrogenase middle" evidence="8">
    <location>
        <begin position="160"/>
        <end position="267"/>
    </location>
</feature>
<sequence>MPQPPVKDIAFTLRTIAGLDAAMEEGLFPELAPDLVEAVLDEAARFAAERMAPLDPVGDRQGLRFENGAITMPDGWKELYRDWTAGGWNALSGPAAYGGQELGTALAAAVAEMWNHASMPFALGPLLTVGAVEALDRHGSEELKRVYLEKLVSGAWMGTMNLTEPQAGSDLAALRSRAERRDDGSYRIFGQKIYITYGEHDLTENIVHLVLARLPDAPAGVKGISLFLVPKFLPDETGRPGRRNDVVCHSIEHKLGIHASPTCTMLFGEGTVVGEEAGAVGWLVGEENRGLACMFTMMNNARLMVGMEGVGIADAACEKAFAYARERHQGKATRLAPSAEKSGAMSPILGHPDIARTLLTMKGLTDASRAIAFCCAMATDRARGYQDRDADKARAWQERANLLTPVAKAFATDAACDVASLGIQVHGGMGFVEETGAARLMRNARITPIYEGTNGIQAIDLVTRKIGQSGGGAVAALFGELDAVVDELRGRNAPQFGDTAACLAEGMADLRAATDHLLERLRAGETETALAGATPYLRLFGLASGGVLLAKGALAETSGERAALCRFFAENLVVETGGLRRKVVSGAASLAAAHDRLVGEPV</sequence>
<dbReference type="Gene3D" id="1.10.540.10">
    <property type="entry name" value="Acyl-CoA dehydrogenase/oxidase, N-terminal domain"/>
    <property type="match status" value="1"/>
</dbReference>